<dbReference type="InterPro" id="IPR016059">
    <property type="entry name" value="DNA_ligase_ATP-dep_CS"/>
</dbReference>
<accession>A0ABR0JQW4</accession>
<dbReference type="Proteomes" id="UP001345691">
    <property type="component" value="Unassembled WGS sequence"/>
</dbReference>
<feature type="compositionally biased region" description="Polar residues" evidence="6">
    <location>
        <begin position="876"/>
        <end position="886"/>
    </location>
</feature>
<evidence type="ECO:0000259" key="7">
    <source>
        <dbReference type="PROSITE" id="PS50160"/>
    </source>
</evidence>
<keyword evidence="5" id="KW-0539">Nucleus</keyword>
<feature type="compositionally biased region" description="Polar residues" evidence="6">
    <location>
        <begin position="674"/>
        <end position="687"/>
    </location>
</feature>
<dbReference type="SUPFAM" id="SSF56091">
    <property type="entry name" value="DNA ligase/mRNA capping enzyme, catalytic domain"/>
    <property type="match status" value="1"/>
</dbReference>
<dbReference type="InterPro" id="IPR012310">
    <property type="entry name" value="DNA_ligase_ATP-dep_cent"/>
</dbReference>
<evidence type="ECO:0000256" key="4">
    <source>
        <dbReference type="ARBA" id="ARBA00022840"/>
    </source>
</evidence>
<dbReference type="Gene3D" id="3.30.470.30">
    <property type="entry name" value="DNA ligase/mRNA capping enzyme"/>
    <property type="match status" value="1"/>
</dbReference>
<feature type="compositionally biased region" description="Polar residues" evidence="6">
    <location>
        <begin position="833"/>
        <end position="862"/>
    </location>
</feature>
<dbReference type="InterPro" id="IPR012308">
    <property type="entry name" value="DNA_ligase_ATP-dep_N"/>
</dbReference>
<keyword evidence="4" id="KW-0067">ATP-binding</keyword>
<keyword evidence="2" id="KW-0436">Ligase</keyword>
<organism evidence="8 9">
    <name type="scientific">Exophiala sideris</name>
    <dbReference type="NCBI Taxonomy" id="1016849"/>
    <lineage>
        <taxon>Eukaryota</taxon>
        <taxon>Fungi</taxon>
        <taxon>Dikarya</taxon>
        <taxon>Ascomycota</taxon>
        <taxon>Pezizomycotina</taxon>
        <taxon>Eurotiomycetes</taxon>
        <taxon>Chaetothyriomycetidae</taxon>
        <taxon>Chaetothyriales</taxon>
        <taxon>Herpotrichiellaceae</taxon>
        <taxon>Exophiala</taxon>
    </lineage>
</organism>
<evidence type="ECO:0000256" key="3">
    <source>
        <dbReference type="ARBA" id="ARBA00022741"/>
    </source>
</evidence>
<dbReference type="Gene3D" id="2.40.50.140">
    <property type="entry name" value="Nucleic acid-binding proteins"/>
    <property type="match status" value="1"/>
</dbReference>
<dbReference type="InterPro" id="IPR012340">
    <property type="entry name" value="NA-bd_OB-fold"/>
</dbReference>
<feature type="domain" description="ATP-dependent DNA ligase family profile" evidence="7">
    <location>
        <begin position="374"/>
        <end position="519"/>
    </location>
</feature>
<feature type="compositionally biased region" description="Low complexity" evidence="6">
    <location>
        <begin position="722"/>
        <end position="733"/>
    </location>
</feature>
<dbReference type="InterPro" id="IPR036599">
    <property type="entry name" value="DNA_ligase_N_sf"/>
</dbReference>
<dbReference type="PANTHER" id="PTHR45997:SF2">
    <property type="entry name" value="ATP DEPENDENT DNA LIGASE DOMAIN PROTEIN (AFU_ORTHOLOGUE AFUA_5G02430)"/>
    <property type="match status" value="1"/>
</dbReference>
<gene>
    <name evidence="8" type="ORF">LTR69_001818</name>
</gene>
<reference evidence="8 9" key="1">
    <citation type="submission" date="2023-08" db="EMBL/GenBank/DDBJ databases">
        <title>Black Yeasts Isolated from many extreme environments.</title>
        <authorList>
            <person name="Coleine C."/>
            <person name="Stajich J.E."/>
            <person name="Selbmann L."/>
        </authorList>
    </citation>
    <scope>NUCLEOTIDE SEQUENCE [LARGE SCALE GENOMIC DNA]</scope>
    <source>
        <strain evidence="8 9">CCFEE 6328</strain>
    </source>
</reference>
<protein>
    <recommendedName>
        <fullName evidence="7">ATP-dependent DNA ligase family profile domain-containing protein</fullName>
    </recommendedName>
</protein>
<proteinExistence type="inferred from homology"/>
<feature type="compositionally biased region" description="Polar residues" evidence="6">
    <location>
        <begin position="734"/>
        <end position="745"/>
    </location>
</feature>
<evidence type="ECO:0000313" key="9">
    <source>
        <dbReference type="Proteomes" id="UP001345691"/>
    </source>
</evidence>
<dbReference type="Gene3D" id="3.30.1490.70">
    <property type="match status" value="1"/>
</dbReference>
<evidence type="ECO:0000256" key="6">
    <source>
        <dbReference type="SAM" id="MobiDB-lite"/>
    </source>
</evidence>
<evidence type="ECO:0000313" key="8">
    <source>
        <dbReference type="EMBL" id="KAK5067829.1"/>
    </source>
</evidence>
<evidence type="ECO:0000256" key="1">
    <source>
        <dbReference type="ARBA" id="ARBA00007572"/>
    </source>
</evidence>
<keyword evidence="9" id="KW-1185">Reference proteome</keyword>
<dbReference type="PROSITE" id="PS00333">
    <property type="entry name" value="DNA_LIGASE_A2"/>
    <property type="match status" value="1"/>
</dbReference>
<dbReference type="InterPro" id="IPR029710">
    <property type="entry name" value="LIG4"/>
</dbReference>
<comment type="similarity">
    <text evidence="1">Belongs to the ATP-dependent DNA ligase family.</text>
</comment>
<dbReference type="PROSITE" id="PS50160">
    <property type="entry name" value="DNA_LIGASE_A3"/>
    <property type="match status" value="1"/>
</dbReference>
<keyword evidence="3" id="KW-0547">Nucleotide-binding</keyword>
<feature type="compositionally biased region" description="Polar residues" evidence="6">
    <location>
        <begin position="813"/>
        <end position="827"/>
    </location>
</feature>
<evidence type="ECO:0000256" key="5">
    <source>
        <dbReference type="ARBA" id="ARBA00023242"/>
    </source>
</evidence>
<sequence>MAFKFAWLVELFEALEAARKKKAITTNRNIDLYAQATNEWFDQYEHKLARTGPSAVAFLSCILPERLPQRSYRVQEDTLVKIFCRVFHFGHTSSSALRRWREQNADFATTVEHTMTHSHLIMSKKLITLEEIDRSLLQLADKGETTTKRLDEILTPILQHLTPSHTKWLVRMILKSYSPIQIPEATVLQRFHFLLPDLLTVQNSFDAAVEILEHDNIKTLPPNPVGKSKDVYLGLCAAHIKPKLGVMITRTQYEKARSVKHCCNMARQRIMSVERKYDGEYCQIHIDRSKARGEQIQIFSKSGKNSTTDRVRLHGVIEAGLRLDQEDCAFDRNCIVDGELLIYSRTQKTILPFHKIRKHVMHGGTFIGTAADSPRKGDEQLMIVFYDILLLDDKVLAKESHCERRKELARIVRNLDGEAQLAYRQVINFGGRDAKMELREFFVHAIRQRWEGLVLKGCRDPYFSWESSKRVIKFKKDYINGLGDTVDLCIVGGRRDPKVVDQLGIGPLSWTTFYIACIENKEQARRHNEKPVFRIIDTVSMNGISKDNILHLNRLGEFLRIPFANYGAHMEVQNYRKDIPVPTELFKTPIVVDLMGAGFERPQNAAHYVLRFPRVVKLQKDRSFLDTSTFADLQEHADKSMKVSLDNDEQEEEEWIKRLIAADGKNGVEDDGDPSQTTASPVQSTPGAETRGHPEIMASPAVTMAGAMVNLPRQNTTLPLTPRARPSAPPRHAVTQNSQINTSPIPLTPGAGQYQHSQSTATPSPPCFLRSPGVQGGSPVATQAPKLKHLDTASSTSKRPRKGVPTWRETRSDFFSPQEAPTMSSLSMPPVTQPSELTAVTQSPYGGHPTQVTSSLRSTVSGGQPFEPPAVFRSPTKPTNSNSLVTPPSKRRHPLAQSSTMSPPQRYKWSSVAVVDDSDKENPDRQNPPSNRPGSDNILGLRGGAGRNRRSKRRGQTNSSSGKGSHANEMPKVQRLPPKSDDQADSETIPRTSRISKVSRRRFAKQVLSPDSFEVDCRQPPDTPHCQIDTGLLVKLVDQSSPHATAEEIKGVGKEVYNIRRALLRSASAQPMNETRPVQRKRLVMFYDKKITSLIKDHNCGWHMGNGVHSEECEILRNRDLVSGFFAGALLVTASGESGVRVIWDWKEAMDGIMSA</sequence>
<feature type="compositionally biased region" description="Polar residues" evidence="6">
    <location>
        <begin position="925"/>
        <end position="934"/>
    </location>
</feature>
<evidence type="ECO:0000256" key="2">
    <source>
        <dbReference type="ARBA" id="ARBA00022598"/>
    </source>
</evidence>
<feature type="region of interest" description="Disordered" evidence="6">
    <location>
        <begin position="663"/>
        <end position="694"/>
    </location>
</feature>
<dbReference type="EMBL" id="JAVRRF010000002">
    <property type="protein sequence ID" value="KAK5067829.1"/>
    <property type="molecule type" value="Genomic_DNA"/>
</dbReference>
<dbReference type="PANTHER" id="PTHR45997">
    <property type="entry name" value="DNA LIGASE 4"/>
    <property type="match status" value="1"/>
</dbReference>
<feature type="region of interest" description="Disordered" evidence="6">
    <location>
        <begin position="716"/>
        <end position="1003"/>
    </location>
</feature>
<dbReference type="Pfam" id="PF01068">
    <property type="entry name" value="DNA_ligase_A_M"/>
    <property type="match status" value="1"/>
</dbReference>
<name>A0ABR0JQW4_9EURO</name>
<comment type="caution">
    <text evidence="8">The sequence shown here is derived from an EMBL/GenBank/DDBJ whole genome shotgun (WGS) entry which is preliminary data.</text>
</comment>
<dbReference type="Pfam" id="PF04675">
    <property type="entry name" value="DNA_ligase_A_N"/>
    <property type="match status" value="1"/>
</dbReference>
<dbReference type="Gene3D" id="1.10.3260.10">
    <property type="entry name" value="DNA ligase, ATP-dependent, N-terminal domain"/>
    <property type="match status" value="1"/>
</dbReference>